<dbReference type="EMBL" id="CAJNOL010000096">
    <property type="protein sequence ID" value="CAF0841150.1"/>
    <property type="molecule type" value="Genomic_DNA"/>
</dbReference>
<dbReference type="Proteomes" id="UP000663854">
    <property type="component" value="Unassembled WGS sequence"/>
</dbReference>
<evidence type="ECO:0000313" key="4">
    <source>
        <dbReference type="Proteomes" id="UP000663854"/>
    </source>
</evidence>
<dbReference type="EMBL" id="CAJNOL010000095">
    <property type="protein sequence ID" value="CAF0840366.1"/>
    <property type="molecule type" value="Genomic_DNA"/>
</dbReference>
<keyword evidence="5" id="KW-1185">Reference proteome</keyword>
<evidence type="ECO:0000313" key="2">
    <source>
        <dbReference type="EMBL" id="CAF0841150.1"/>
    </source>
</evidence>
<dbReference type="EMBL" id="CAJNOH010000107">
    <property type="protein sequence ID" value="CAF0874235.1"/>
    <property type="molecule type" value="Genomic_DNA"/>
</dbReference>
<evidence type="ECO:0000313" key="3">
    <source>
        <dbReference type="EMBL" id="CAF0874235.1"/>
    </source>
</evidence>
<gene>
    <name evidence="1" type="ORF">JXQ802_LOCUS6152</name>
    <name evidence="2" type="ORF">JXQ802_LOCUS6192</name>
    <name evidence="3" type="ORF">PYM288_LOCUS8208</name>
</gene>
<dbReference type="Gene3D" id="3.40.50.300">
    <property type="entry name" value="P-loop containing nucleotide triphosphate hydrolases"/>
    <property type="match status" value="1"/>
</dbReference>
<sequence length="140" mass="15694">MSSLAKRFDSGQLQTETTISINQIDYLDVDIRSILINDLSIQHLFSVQSQVIPYLIQQNQSHSPIPLADICVSSPTGSEKTLTYVIPLLQYLAEEVYNVVNQIGNKLQLKTALLAGQHLFKDEQKILVKQQLNGSRKSLV</sequence>
<protein>
    <submittedName>
        <fullName evidence="3">Uncharacterized protein</fullName>
    </submittedName>
</protein>
<comment type="caution">
    <text evidence="3">The sequence shown here is derived from an EMBL/GenBank/DDBJ whole genome shotgun (WGS) entry which is preliminary data.</text>
</comment>
<dbReference type="SUPFAM" id="SSF52540">
    <property type="entry name" value="P-loop containing nucleoside triphosphate hydrolases"/>
    <property type="match status" value="1"/>
</dbReference>
<name>A0A813Y2D4_9BILA</name>
<evidence type="ECO:0000313" key="1">
    <source>
        <dbReference type="EMBL" id="CAF0840366.1"/>
    </source>
</evidence>
<dbReference type="AlphaFoldDB" id="A0A813Y2D4"/>
<dbReference type="InterPro" id="IPR027417">
    <property type="entry name" value="P-loop_NTPase"/>
</dbReference>
<evidence type="ECO:0000313" key="5">
    <source>
        <dbReference type="Proteomes" id="UP000663870"/>
    </source>
</evidence>
<dbReference type="Proteomes" id="UP000663870">
    <property type="component" value="Unassembled WGS sequence"/>
</dbReference>
<proteinExistence type="predicted"/>
<organism evidence="3 4">
    <name type="scientific">Rotaria sordida</name>
    <dbReference type="NCBI Taxonomy" id="392033"/>
    <lineage>
        <taxon>Eukaryota</taxon>
        <taxon>Metazoa</taxon>
        <taxon>Spiralia</taxon>
        <taxon>Gnathifera</taxon>
        <taxon>Rotifera</taxon>
        <taxon>Eurotatoria</taxon>
        <taxon>Bdelloidea</taxon>
        <taxon>Philodinida</taxon>
        <taxon>Philodinidae</taxon>
        <taxon>Rotaria</taxon>
    </lineage>
</organism>
<reference evidence="3" key="1">
    <citation type="submission" date="2021-02" db="EMBL/GenBank/DDBJ databases">
        <authorList>
            <person name="Nowell W R."/>
        </authorList>
    </citation>
    <scope>NUCLEOTIDE SEQUENCE</scope>
</reference>
<accession>A0A813Y2D4</accession>